<dbReference type="GeneID" id="23462291"/>
<proteinExistence type="predicted"/>
<dbReference type="Gene3D" id="1.20.1280.50">
    <property type="match status" value="1"/>
</dbReference>
<name>A0A0B5J1J3_9VIRU</name>
<evidence type="ECO:0000259" key="2">
    <source>
        <dbReference type="PROSITE" id="PS50181"/>
    </source>
</evidence>
<organism evidence="3 4">
    <name type="scientific">Pandoravirus inopinatum</name>
    <dbReference type="NCBI Taxonomy" id="1605721"/>
    <lineage>
        <taxon>Viruses</taxon>
        <taxon>Pandoravirus</taxon>
    </lineage>
</organism>
<dbReference type="InterPro" id="IPR001810">
    <property type="entry name" value="F-box_dom"/>
</dbReference>
<dbReference type="SUPFAM" id="SSF81383">
    <property type="entry name" value="F-box domain"/>
    <property type="match status" value="1"/>
</dbReference>
<dbReference type="RefSeq" id="YP_009119609.1">
    <property type="nucleotide sequence ID" value="NC_026440.1"/>
</dbReference>
<feature type="region of interest" description="Disordered" evidence="1">
    <location>
        <begin position="67"/>
        <end position="105"/>
    </location>
</feature>
<dbReference type="Pfam" id="PF12937">
    <property type="entry name" value="F-box-like"/>
    <property type="match status" value="1"/>
</dbReference>
<dbReference type="Proteomes" id="UP000202511">
    <property type="component" value="Segment"/>
</dbReference>
<dbReference type="EMBL" id="KP136319">
    <property type="protein sequence ID" value="AJF97374.1"/>
    <property type="molecule type" value="Genomic_DNA"/>
</dbReference>
<feature type="domain" description="F-box" evidence="2">
    <location>
        <begin position="112"/>
        <end position="159"/>
    </location>
</feature>
<sequence>MPTQYHELKAKAEVGESLILSGRRCADLFPVIGHSVNGKTTGHFLLVVGRRRARWRAICTRQKNSVYPQPMGQRRHAHKVAGSANKRDRTGGSRMQKRRRRRPLKGNHVTKISGFDWLPDELVLAILVALDDPRSLASWAQTSRRHHSLADDPSLWRRLCELRFGPLLHCNFVGWGKSWRWLYRAQACEAAATGTDVGAVHARVRGRKYIYWGDCRDGLP</sequence>
<dbReference type="PROSITE" id="PS50181">
    <property type="entry name" value="FBOX"/>
    <property type="match status" value="1"/>
</dbReference>
<evidence type="ECO:0000313" key="3">
    <source>
        <dbReference type="EMBL" id="AJF97374.1"/>
    </source>
</evidence>
<reference evidence="3 4" key="1">
    <citation type="journal article" date="2015" name="Parasitol. Res.">
        <title>Viruses in close associations with free-living amoebae.</title>
        <authorList>
            <person name="Scheid P."/>
        </authorList>
    </citation>
    <scope>NUCLEOTIDE SEQUENCE [LARGE SCALE GENOMIC DNA]</scope>
    <source>
        <strain evidence="3">KlaHel</strain>
    </source>
</reference>
<feature type="compositionally biased region" description="Basic residues" evidence="1">
    <location>
        <begin position="95"/>
        <end position="105"/>
    </location>
</feature>
<accession>A0A0B5J1J3</accession>
<dbReference type="KEGG" id="vg:23462291"/>
<evidence type="ECO:0000256" key="1">
    <source>
        <dbReference type="SAM" id="MobiDB-lite"/>
    </source>
</evidence>
<dbReference type="InterPro" id="IPR036047">
    <property type="entry name" value="F-box-like_dom_sf"/>
</dbReference>
<evidence type="ECO:0000313" key="4">
    <source>
        <dbReference type="Proteomes" id="UP000202511"/>
    </source>
</evidence>
<protein>
    <submittedName>
        <fullName evidence="3">Morn repeat protein</fullName>
    </submittedName>
</protein>